<dbReference type="InterPro" id="IPR027417">
    <property type="entry name" value="P-loop_NTPase"/>
</dbReference>
<comment type="caution">
    <text evidence="2">The sequence shown here is derived from an EMBL/GenBank/DDBJ whole genome shotgun (WGS) entry which is preliminary data.</text>
</comment>
<dbReference type="SUPFAM" id="SSF52540">
    <property type="entry name" value="P-loop containing nucleoside triphosphate hydrolases"/>
    <property type="match status" value="1"/>
</dbReference>
<name>A0A835ILD2_9MAGN</name>
<organism evidence="2 3">
    <name type="scientific">Coptis chinensis</name>
    <dbReference type="NCBI Taxonomy" id="261450"/>
    <lineage>
        <taxon>Eukaryota</taxon>
        <taxon>Viridiplantae</taxon>
        <taxon>Streptophyta</taxon>
        <taxon>Embryophyta</taxon>
        <taxon>Tracheophyta</taxon>
        <taxon>Spermatophyta</taxon>
        <taxon>Magnoliopsida</taxon>
        <taxon>Ranunculales</taxon>
        <taxon>Ranunculaceae</taxon>
        <taxon>Coptidoideae</taxon>
        <taxon>Coptis</taxon>
    </lineage>
</organism>
<reference evidence="2 3" key="1">
    <citation type="submission" date="2020-10" db="EMBL/GenBank/DDBJ databases">
        <title>The Coptis chinensis genome and diversification of protoberbering-type alkaloids.</title>
        <authorList>
            <person name="Wang B."/>
            <person name="Shu S."/>
            <person name="Song C."/>
            <person name="Liu Y."/>
        </authorList>
    </citation>
    <scope>NUCLEOTIDE SEQUENCE [LARGE SCALE GENOMIC DNA]</scope>
    <source>
        <strain evidence="2">HL-2020</strain>
        <tissue evidence="2">Leaf</tissue>
    </source>
</reference>
<keyword evidence="3" id="KW-1185">Reference proteome</keyword>
<dbReference type="Gene3D" id="3.40.50.300">
    <property type="entry name" value="P-loop containing nucleotide triphosphate hydrolases"/>
    <property type="match status" value="1"/>
</dbReference>
<accession>A0A835ILD2</accession>
<dbReference type="PANTHER" id="PTHR36766">
    <property type="entry name" value="PLANT BROAD-SPECTRUM MILDEW RESISTANCE PROTEIN RPW8"/>
    <property type="match status" value="1"/>
</dbReference>
<protein>
    <recommendedName>
        <fullName evidence="1">NB-ARC domain-containing protein</fullName>
    </recommendedName>
</protein>
<dbReference type="Proteomes" id="UP000631114">
    <property type="component" value="Unassembled WGS sequence"/>
</dbReference>
<dbReference type="OrthoDB" id="37484at2759"/>
<evidence type="ECO:0000313" key="3">
    <source>
        <dbReference type="Proteomes" id="UP000631114"/>
    </source>
</evidence>
<dbReference type="InterPro" id="IPR002182">
    <property type="entry name" value="NB-ARC"/>
</dbReference>
<sequence length="130" mass="14750">MISVVCKDVCNLEELDPLQRRLQESLLGKRYLLVLDDMWNENQEEWNRFICSMRCGAKESTILVTTRIKTVALITGTFPPYVLKFLSGDHCWSLFKQRSFGKGNEGNPNLVEIGKEIVKKCGGVPQDAKA</sequence>
<dbReference type="Gene3D" id="1.10.8.430">
    <property type="entry name" value="Helical domain of apoptotic protease-activating factors"/>
    <property type="match status" value="1"/>
</dbReference>
<dbReference type="AlphaFoldDB" id="A0A835ILD2"/>
<dbReference type="PANTHER" id="PTHR36766:SF48">
    <property type="entry name" value="DISEASE RESISTANCE PROTEIN RGA3"/>
    <property type="match status" value="1"/>
</dbReference>
<dbReference type="InterPro" id="IPR042197">
    <property type="entry name" value="Apaf_helical"/>
</dbReference>
<feature type="domain" description="NB-ARC" evidence="1">
    <location>
        <begin position="12"/>
        <end position="101"/>
    </location>
</feature>
<evidence type="ECO:0000313" key="2">
    <source>
        <dbReference type="EMBL" id="KAF9619881.1"/>
    </source>
</evidence>
<gene>
    <name evidence="2" type="ORF">IFM89_009663</name>
</gene>
<dbReference type="EMBL" id="JADFTS010000002">
    <property type="protein sequence ID" value="KAF9619881.1"/>
    <property type="molecule type" value="Genomic_DNA"/>
</dbReference>
<proteinExistence type="predicted"/>
<dbReference type="GO" id="GO:0043531">
    <property type="term" value="F:ADP binding"/>
    <property type="evidence" value="ECO:0007669"/>
    <property type="project" value="InterPro"/>
</dbReference>
<evidence type="ECO:0000259" key="1">
    <source>
        <dbReference type="Pfam" id="PF00931"/>
    </source>
</evidence>
<dbReference type="Pfam" id="PF00931">
    <property type="entry name" value="NB-ARC"/>
    <property type="match status" value="1"/>
</dbReference>